<dbReference type="Pfam" id="PF01243">
    <property type="entry name" value="PNPOx_N"/>
    <property type="match status" value="1"/>
</dbReference>
<evidence type="ECO:0000313" key="3">
    <source>
        <dbReference type="Proteomes" id="UP000679779"/>
    </source>
</evidence>
<accession>A0A919XGX7</accession>
<dbReference type="SUPFAM" id="SSF50475">
    <property type="entry name" value="FMN-binding split barrel"/>
    <property type="match status" value="1"/>
</dbReference>
<evidence type="ECO:0000259" key="1">
    <source>
        <dbReference type="Pfam" id="PF01243"/>
    </source>
</evidence>
<name>A0A919XGX7_9BACL</name>
<protein>
    <submittedName>
        <fullName evidence="2">General stress protein</fullName>
    </submittedName>
</protein>
<dbReference type="PANTHER" id="PTHR34818">
    <property type="entry name" value="PROTEIN BLI-3"/>
    <property type="match status" value="1"/>
</dbReference>
<dbReference type="InterPro" id="IPR011576">
    <property type="entry name" value="Pyridox_Oxase_N"/>
</dbReference>
<dbReference type="InterPro" id="IPR052917">
    <property type="entry name" value="Stress-Dev_Protein"/>
</dbReference>
<gene>
    <name evidence="2" type="ORF">J2TS6_35600</name>
</gene>
<dbReference type="AlphaFoldDB" id="A0A919XGX7"/>
<dbReference type="InterPro" id="IPR012349">
    <property type="entry name" value="Split_barrel_FMN-bd"/>
</dbReference>
<evidence type="ECO:0000313" key="2">
    <source>
        <dbReference type="EMBL" id="GIO32419.1"/>
    </source>
</evidence>
<dbReference type="Gene3D" id="2.30.110.10">
    <property type="entry name" value="Electron Transport, Fmn-binding Protein, Chain A"/>
    <property type="match status" value="1"/>
</dbReference>
<keyword evidence="3" id="KW-1185">Reference proteome</keyword>
<dbReference type="RefSeq" id="WP_160039169.1">
    <property type="nucleotide sequence ID" value="NZ_BORQ01000004.1"/>
</dbReference>
<sequence>MEARIVMEQNIVKILDHHEFCAFATVEGNRPKQRYMMLYNRGLSIYLVADRKTHKVEELEDNPHVSLLFGYENGSAGGWAEIEGTCSITDNRELREHFWKPEFKDKFTGPDDPDYVVLKIIPVRIIHVSEGGERHEWIE</sequence>
<reference evidence="2" key="1">
    <citation type="submission" date="2021-03" db="EMBL/GenBank/DDBJ databases">
        <title>Antimicrobial resistance genes in bacteria isolated from Japanese honey, and their potential for conferring macrolide and lincosamide resistance in the American foulbrood pathogen Paenibacillus larvae.</title>
        <authorList>
            <person name="Okamoto M."/>
            <person name="Kumagai M."/>
            <person name="Kanamori H."/>
            <person name="Takamatsu D."/>
        </authorList>
    </citation>
    <scope>NUCLEOTIDE SEQUENCE</scope>
    <source>
        <strain evidence="2">J2TS6</strain>
    </source>
</reference>
<organism evidence="2 3">
    <name type="scientific">Paenibacillus albilobatus</name>
    <dbReference type="NCBI Taxonomy" id="2716884"/>
    <lineage>
        <taxon>Bacteria</taxon>
        <taxon>Bacillati</taxon>
        <taxon>Bacillota</taxon>
        <taxon>Bacilli</taxon>
        <taxon>Bacillales</taxon>
        <taxon>Paenibacillaceae</taxon>
        <taxon>Paenibacillus</taxon>
    </lineage>
</organism>
<proteinExistence type="predicted"/>
<dbReference type="EMBL" id="BORQ01000004">
    <property type="protein sequence ID" value="GIO32419.1"/>
    <property type="molecule type" value="Genomic_DNA"/>
</dbReference>
<dbReference type="PANTHER" id="PTHR34818:SF1">
    <property type="entry name" value="PROTEIN BLI-3"/>
    <property type="match status" value="1"/>
</dbReference>
<feature type="domain" description="Pyridoxamine 5'-phosphate oxidase N-terminal" evidence="1">
    <location>
        <begin position="7"/>
        <end position="127"/>
    </location>
</feature>
<comment type="caution">
    <text evidence="2">The sequence shown here is derived from an EMBL/GenBank/DDBJ whole genome shotgun (WGS) entry which is preliminary data.</text>
</comment>
<dbReference type="Proteomes" id="UP000679779">
    <property type="component" value="Unassembled WGS sequence"/>
</dbReference>